<reference evidence="4" key="2">
    <citation type="submission" date="2020-09" db="EMBL/GenBank/DDBJ databases">
        <authorList>
            <person name="Sun Q."/>
            <person name="Zhou Y."/>
        </authorList>
    </citation>
    <scope>NUCLEOTIDE SEQUENCE</scope>
    <source>
        <strain evidence="4">CGMCC 1.15085</strain>
    </source>
</reference>
<organism evidence="4 5">
    <name type="scientific">Flexivirga endophytica</name>
    <dbReference type="NCBI Taxonomy" id="1849103"/>
    <lineage>
        <taxon>Bacteria</taxon>
        <taxon>Bacillati</taxon>
        <taxon>Actinomycetota</taxon>
        <taxon>Actinomycetes</taxon>
        <taxon>Micrococcales</taxon>
        <taxon>Dermacoccaceae</taxon>
        <taxon>Flexivirga</taxon>
    </lineage>
</organism>
<dbReference type="InterPro" id="IPR050109">
    <property type="entry name" value="HTH-type_TetR-like_transc_reg"/>
</dbReference>
<feature type="DNA-binding region" description="H-T-H motif" evidence="2">
    <location>
        <begin position="27"/>
        <end position="46"/>
    </location>
</feature>
<dbReference type="Gene3D" id="1.10.357.10">
    <property type="entry name" value="Tetracycline Repressor, domain 2"/>
    <property type="match status" value="1"/>
</dbReference>
<name>A0A916SYQ1_9MICO</name>
<dbReference type="AlphaFoldDB" id="A0A916SYQ1"/>
<dbReference type="PANTHER" id="PTHR30055">
    <property type="entry name" value="HTH-TYPE TRANSCRIPTIONAL REGULATOR RUTR"/>
    <property type="match status" value="1"/>
</dbReference>
<evidence type="ECO:0000259" key="3">
    <source>
        <dbReference type="PROSITE" id="PS50977"/>
    </source>
</evidence>
<dbReference type="Proteomes" id="UP000636793">
    <property type="component" value="Unassembled WGS sequence"/>
</dbReference>
<evidence type="ECO:0000313" key="4">
    <source>
        <dbReference type="EMBL" id="GGB22361.1"/>
    </source>
</evidence>
<dbReference type="PROSITE" id="PS50977">
    <property type="entry name" value="HTH_TETR_2"/>
    <property type="match status" value="1"/>
</dbReference>
<sequence length="199" mass="21213">MTTRRERILAEGMRLFGERGYAATSIAQIEEAAGLAPGSGSLYKHFKSKEELLSAGLEQLLSSRGDTLAPLEQRPADRGAALDAAARAGLQRMAQDRDLNRILFRGLAAFPELLAKFGEEEIARTSRDTADFLAGLADADGTDGGTDWEALATVLQGATAHYWLLEDLFGEHPTGVSPERFLTALVGLARAGIAASPEA</sequence>
<dbReference type="GO" id="GO:0000976">
    <property type="term" value="F:transcription cis-regulatory region binding"/>
    <property type="evidence" value="ECO:0007669"/>
    <property type="project" value="TreeGrafter"/>
</dbReference>
<comment type="caution">
    <text evidence="4">The sequence shown here is derived from an EMBL/GenBank/DDBJ whole genome shotgun (WGS) entry which is preliminary data.</text>
</comment>
<dbReference type="InterPro" id="IPR009057">
    <property type="entry name" value="Homeodomain-like_sf"/>
</dbReference>
<dbReference type="InterPro" id="IPR001647">
    <property type="entry name" value="HTH_TetR"/>
</dbReference>
<proteinExistence type="predicted"/>
<protein>
    <submittedName>
        <fullName evidence="4">TetR family transcriptional regulator</fullName>
    </submittedName>
</protein>
<dbReference type="Gene3D" id="1.10.10.60">
    <property type="entry name" value="Homeodomain-like"/>
    <property type="match status" value="1"/>
</dbReference>
<evidence type="ECO:0000256" key="2">
    <source>
        <dbReference type="PROSITE-ProRule" id="PRU00335"/>
    </source>
</evidence>
<evidence type="ECO:0000313" key="5">
    <source>
        <dbReference type="Proteomes" id="UP000636793"/>
    </source>
</evidence>
<feature type="domain" description="HTH tetR-type" evidence="3">
    <location>
        <begin position="2"/>
        <end position="64"/>
    </location>
</feature>
<gene>
    <name evidence="4" type="ORF">GCM10011492_10190</name>
</gene>
<keyword evidence="5" id="KW-1185">Reference proteome</keyword>
<accession>A0A916SYQ1</accession>
<keyword evidence="1 2" id="KW-0238">DNA-binding</keyword>
<evidence type="ECO:0000256" key="1">
    <source>
        <dbReference type="ARBA" id="ARBA00023125"/>
    </source>
</evidence>
<dbReference type="SUPFAM" id="SSF46689">
    <property type="entry name" value="Homeodomain-like"/>
    <property type="match status" value="1"/>
</dbReference>
<dbReference type="RefSeq" id="WP_229749489.1">
    <property type="nucleotide sequence ID" value="NZ_BMHI01000002.1"/>
</dbReference>
<reference evidence="4" key="1">
    <citation type="journal article" date="2014" name="Int. J. Syst. Evol. Microbiol.">
        <title>Complete genome sequence of Corynebacterium casei LMG S-19264T (=DSM 44701T), isolated from a smear-ripened cheese.</title>
        <authorList>
            <consortium name="US DOE Joint Genome Institute (JGI-PGF)"/>
            <person name="Walter F."/>
            <person name="Albersmeier A."/>
            <person name="Kalinowski J."/>
            <person name="Ruckert C."/>
        </authorList>
    </citation>
    <scope>NUCLEOTIDE SEQUENCE</scope>
    <source>
        <strain evidence="4">CGMCC 1.15085</strain>
    </source>
</reference>
<dbReference type="Pfam" id="PF00440">
    <property type="entry name" value="TetR_N"/>
    <property type="match status" value="1"/>
</dbReference>
<dbReference type="GO" id="GO:0003700">
    <property type="term" value="F:DNA-binding transcription factor activity"/>
    <property type="evidence" value="ECO:0007669"/>
    <property type="project" value="TreeGrafter"/>
</dbReference>
<dbReference type="PANTHER" id="PTHR30055:SF226">
    <property type="entry name" value="HTH-TYPE TRANSCRIPTIONAL REGULATOR PKSA"/>
    <property type="match status" value="1"/>
</dbReference>
<dbReference type="EMBL" id="BMHI01000002">
    <property type="protein sequence ID" value="GGB22361.1"/>
    <property type="molecule type" value="Genomic_DNA"/>
</dbReference>